<name>A0ABT3N9L1_9BACT</name>
<dbReference type="Proteomes" id="UP001209681">
    <property type="component" value="Unassembled WGS sequence"/>
</dbReference>
<comment type="caution">
    <text evidence="2">The sequence shown here is derived from an EMBL/GenBank/DDBJ whole genome shotgun (WGS) entry which is preliminary data.</text>
</comment>
<protein>
    <recommendedName>
        <fullName evidence="4">Alkyl hydroperoxide reductase subunit C/ Thiol specific antioxidant domain-containing protein</fullName>
    </recommendedName>
</protein>
<reference evidence="2 3" key="1">
    <citation type="submission" date="2022-11" db="EMBL/GenBank/DDBJ databases">
        <title>Desulfobotulus tamanensis H1 sp. nov. - anaerobic, alkaliphilic, sulphate reducing bacterium isolated from terrestrial mud volcano.</title>
        <authorList>
            <person name="Frolova A."/>
            <person name="Merkel A.Y."/>
            <person name="Slobodkin A.I."/>
        </authorList>
    </citation>
    <scope>NUCLEOTIDE SEQUENCE [LARGE SCALE GENOMIC DNA]</scope>
    <source>
        <strain evidence="2 3">H1</strain>
    </source>
</reference>
<gene>
    <name evidence="2" type="ORF">OOT00_09110</name>
</gene>
<organism evidence="2 3">
    <name type="scientific">Desulfobotulus pelophilus</name>
    <dbReference type="NCBI Taxonomy" id="2823377"/>
    <lineage>
        <taxon>Bacteria</taxon>
        <taxon>Pseudomonadati</taxon>
        <taxon>Thermodesulfobacteriota</taxon>
        <taxon>Desulfobacteria</taxon>
        <taxon>Desulfobacterales</taxon>
        <taxon>Desulfobacteraceae</taxon>
        <taxon>Desulfobotulus</taxon>
    </lineage>
</organism>
<evidence type="ECO:0008006" key="4">
    <source>
        <dbReference type="Google" id="ProtNLM"/>
    </source>
</evidence>
<keyword evidence="1" id="KW-0812">Transmembrane</keyword>
<keyword evidence="3" id="KW-1185">Reference proteome</keyword>
<evidence type="ECO:0000313" key="2">
    <source>
        <dbReference type="EMBL" id="MCW7754146.1"/>
    </source>
</evidence>
<evidence type="ECO:0000256" key="1">
    <source>
        <dbReference type="SAM" id="Phobius"/>
    </source>
</evidence>
<proteinExistence type="predicted"/>
<accession>A0ABT3N9L1</accession>
<feature type="transmembrane region" description="Helical" evidence="1">
    <location>
        <begin position="6"/>
        <end position="24"/>
    </location>
</feature>
<sequence length="72" mass="8187">MKNNVLWIVCIGIIGMAGCTDRNHRMKEENMQRKPSPDVSAISVFDLNGKAVALDSLWQDRKVVLVFLRHYG</sequence>
<keyword evidence="1" id="KW-0472">Membrane</keyword>
<dbReference type="EMBL" id="JAPFPW010000009">
    <property type="protein sequence ID" value="MCW7754146.1"/>
    <property type="molecule type" value="Genomic_DNA"/>
</dbReference>
<keyword evidence="1" id="KW-1133">Transmembrane helix</keyword>
<dbReference type="PROSITE" id="PS51257">
    <property type="entry name" value="PROKAR_LIPOPROTEIN"/>
    <property type="match status" value="1"/>
</dbReference>
<evidence type="ECO:0000313" key="3">
    <source>
        <dbReference type="Proteomes" id="UP001209681"/>
    </source>
</evidence>